<feature type="transmembrane region" description="Helical" evidence="9">
    <location>
        <begin position="20"/>
        <end position="37"/>
    </location>
</feature>
<comment type="similarity">
    <text evidence="8">Belongs to the TRAP transporter small permease family.</text>
</comment>
<feature type="transmembrane region" description="Helical" evidence="9">
    <location>
        <begin position="49"/>
        <end position="67"/>
    </location>
</feature>
<dbReference type="InterPro" id="IPR007387">
    <property type="entry name" value="TRAP_DctQ"/>
</dbReference>
<keyword evidence="12" id="KW-1185">Reference proteome</keyword>
<feature type="domain" description="Tripartite ATP-independent periplasmic transporters DctQ component" evidence="10">
    <location>
        <begin position="26"/>
        <end position="154"/>
    </location>
</feature>
<comment type="caution">
    <text evidence="11">The sequence shown here is derived from an EMBL/GenBank/DDBJ whole genome shotgun (WGS) entry which is preliminary data.</text>
</comment>
<dbReference type="Pfam" id="PF04290">
    <property type="entry name" value="DctQ"/>
    <property type="match status" value="1"/>
</dbReference>
<gene>
    <name evidence="11" type="ORF">IC621_12215</name>
</gene>
<keyword evidence="2" id="KW-0813">Transport</keyword>
<evidence type="ECO:0000256" key="7">
    <source>
        <dbReference type="ARBA" id="ARBA00023136"/>
    </source>
</evidence>
<evidence type="ECO:0000256" key="2">
    <source>
        <dbReference type="ARBA" id="ARBA00022448"/>
    </source>
</evidence>
<dbReference type="AlphaFoldDB" id="A0A926NI68"/>
<reference evidence="11" key="1">
    <citation type="submission" date="2020-09" db="EMBL/GenBank/DDBJ databases">
        <title>A novel bacterium of genus Bacillus, isolated from South China Sea.</title>
        <authorList>
            <person name="Huang H."/>
            <person name="Mo K."/>
            <person name="Hu Y."/>
        </authorList>
    </citation>
    <scope>NUCLEOTIDE SEQUENCE</scope>
    <source>
        <strain evidence="11">IB182487</strain>
    </source>
</reference>
<protein>
    <submittedName>
        <fullName evidence="11">TRAP transporter small permease</fullName>
    </submittedName>
</protein>
<evidence type="ECO:0000256" key="4">
    <source>
        <dbReference type="ARBA" id="ARBA00022519"/>
    </source>
</evidence>
<feature type="transmembrane region" description="Helical" evidence="9">
    <location>
        <begin position="131"/>
        <end position="153"/>
    </location>
</feature>
<evidence type="ECO:0000256" key="3">
    <source>
        <dbReference type="ARBA" id="ARBA00022475"/>
    </source>
</evidence>
<evidence type="ECO:0000256" key="5">
    <source>
        <dbReference type="ARBA" id="ARBA00022692"/>
    </source>
</evidence>
<sequence>MQKVFSITNWMIKITKWTGLLTITLMMFFIAAGVILRQLGSPLLGNIEIVRLMMVIIITCSLSYCESQRAHIAVELFVEKFPKKVQKIIMFMSNLMSLFVIMTIAIVYYNVAFSSAINSGRTTDSYGIPFYPFEVIVAVGFTAWFVQIVVMMFTNNRNEV</sequence>
<keyword evidence="7 9" id="KW-0472">Membrane</keyword>
<dbReference type="PANTHER" id="PTHR35011">
    <property type="entry name" value="2,3-DIKETO-L-GULONATE TRAP TRANSPORTER SMALL PERMEASE PROTEIN YIAM"/>
    <property type="match status" value="1"/>
</dbReference>
<dbReference type="InterPro" id="IPR055348">
    <property type="entry name" value="DctQ"/>
</dbReference>
<name>A0A926NI68_9BACI</name>
<comment type="subcellular location">
    <subcellularLocation>
        <location evidence="1">Cell inner membrane</location>
        <topology evidence="1">Multi-pass membrane protein</topology>
    </subcellularLocation>
</comment>
<evidence type="ECO:0000256" key="8">
    <source>
        <dbReference type="ARBA" id="ARBA00038436"/>
    </source>
</evidence>
<evidence type="ECO:0000256" key="9">
    <source>
        <dbReference type="SAM" id="Phobius"/>
    </source>
</evidence>
<dbReference type="EMBL" id="JACXAI010000014">
    <property type="protein sequence ID" value="MBD1380998.1"/>
    <property type="molecule type" value="Genomic_DNA"/>
</dbReference>
<keyword evidence="3" id="KW-1003">Cell membrane</keyword>
<feature type="transmembrane region" description="Helical" evidence="9">
    <location>
        <begin position="88"/>
        <end position="111"/>
    </location>
</feature>
<accession>A0A926NI68</accession>
<evidence type="ECO:0000259" key="10">
    <source>
        <dbReference type="Pfam" id="PF04290"/>
    </source>
</evidence>
<evidence type="ECO:0000256" key="6">
    <source>
        <dbReference type="ARBA" id="ARBA00022989"/>
    </source>
</evidence>
<evidence type="ECO:0000256" key="1">
    <source>
        <dbReference type="ARBA" id="ARBA00004429"/>
    </source>
</evidence>
<dbReference type="PANTHER" id="PTHR35011:SF2">
    <property type="entry name" value="2,3-DIKETO-L-GULONATE TRAP TRANSPORTER SMALL PERMEASE PROTEIN YIAM"/>
    <property type="match status" value="1"/>
</dbReference>
<keyword evidence="4" id="KW-0997">Cell inner membrane</keyword>
<keyword evidence="5 9" id="KW-0812">Transmembrane</keyword>
<dbReference type="GO" id="GO:0005886">
    <property type="term" value="C:plasma membrane"/>
    <property type="evidence" value="ECO:0007669"/>
    <property type="project" value="UniProtKB-SubCell"/>
</dbReference>
<evidence type="ECO:0000313" key="12">
    <source>
        <dbReference type="Proteomes" id="UP000626844"/>
    </source>
</evidence>
<dbReference type="GO" id="GO:0015740">
    <property type="term" value="P:C4-dicarboxylate transport"/>
    <property type="evidence" value="ECO:0007669"/>
    <property type="project" value="TreeGrafter"/>
</dbReference>
<dbReference type="Proteomes" id="UP000626844">
    <property type="component" value="Unassembled WGS sequence"/>
</dbReference>
<keyword evidence="6 9" id="KW-1133">Transmembrane helix</keyword>
<organism evidence="11 12">
    <name type="scientific">Metabacillus arenae</name>
    <dbReference type="NCBI Taxonomy" id="2771434"/>
    <lineage>
        <taxon>Bacteria</taxon>
        <taxon>Bacillati</taxon>
        <taxon>Bacillota</taxon>
        <taxon>Bacilli</taxon>
        <taxon>Bacillales</taxon>
        <taxon>Bacillaceae</taxon>
        <taxon>Metabacillus</taxon>
    </lineage>
</organism>
<proteinExistence type="inferred from homology"/>
<evidence type="ECO:0000313" key="11">
    <source>
        <dbReference type="EMBL" id="MBD1380998.1"/>
    </source>
</evidence>
<dbReference type="RefSeq" id="WP_191158591.1">
    <property type="nucleotide sequence ID" value="NZ_JACXAI010000014.1"/>
</dbReference>
<dbReference type="GO" id="GO:0022857">
    <property type="term" value="F:transmembrane transporter activity"/>
    <property type="evidence" value="ECO:0007669"/>
    <property type="project" value="TreeGrafter"/>
</dbReference>